<proteinExistence type="predicted"/>
<protein>
    <submittedName>
        <fullName evidence="4">Twitching motility protein PilT</fullName>
    </submittedName>
</protein>
<evidence type="ECO:0000313" key="3">
    <source>
        <dbReference type="EMBL" id="MBB5210881.1"/>
    </source>
</evidence>
<dbReference type="PANTHER" id="PTHR39081">
    <property type="entry name" value="MUT7-C DOMAIN-CONTAINING PROTEIN"/>
    <property type="match status" value="1"/>
</dbReference>
<dbReference type="AlphaFoldDB" id="A0A6P1TAK9"/>
<keyword evidence="5" id="KW-1185">Reference proteome</keyword>
<feature type="domain" description="Mut7-C RNAse" evidence="1">
    <location>
        <begin position="97"/>
        <end position="239"/>
    </location>
</feature>
<dbReference type="Proteomes" id="UP000464675">
    <property type="component" value="Chromosome"/>
</dbReference>
<feature type="domain" description="Ubiquitin Mut7-C" evidence="2">
    <location>
        <begin position="1"/>
        <end position="81"/>
    </location>
</feature>
<dbReference type="Pfam" id="PF14451">
    <property type="entry name" value="Ub-Mut7C"/>
    <property type="match status" value="1"/>
</dbReference>
<evidence type="ECO:0000259" key="2">
    <source>
        <dbReference type="Pfam" id="PF14451"/>
    </source>
</evidence>
<reference evidence="3 6" key="2">
    <citation type="submission" date="2020-08" db="EMBL/GenBank/DDBJ databases">
        <title>Genomic Encyclopedia of Type Strains, Phase IV (KMG-IV): sequencing the most valuable type-strain genomes for metagenomic binning, comparative biology and taxonomic classification.</title>
        <authorList>
            <person name="Goeker M."/>
        </authorList>
    </citation>
    <scope>NUCLEOTIDE SEQUENCE [LARGE SCALE GENOMIC DNA]</scope>
    <source>
        <strain evidence="3 6">DSM 11525</strain>
    </source>
</reference>
<evidence type="ECO:0000313" key="4">
    <source>
        <dbReference type="EMBL" id="QHQ38693.1"/>
    </source>
</evidence>
<dbReference type="PANTHER" id="PTHR39081:SF1">
    <property type="entry name" value="MUT7-C RNASE DOMAIN-CONTAINING PROTEIN"/>
    <property type="match status" value="1"/>
</dbReference>
<name>A0A6P1TAK9_9GAMM</name>
<dbReference type="InterPro" id="IPR002782">
    <property type="entry name" value="Mut7-C_RNAse_dom"/>
</dbReference>
<dbReference type="InterPro" id="IPR027798">
    <property type="entry name" value="Ub_Mut7C"/>
</dbReference>
<sequence>MPRLTLRFYRELNDFLPKPLQQRDFTRDFVVLGAVKNIIEAVGVPHTEVDLILVNGQSAAFDYHPEDGDRISVYPLFEALDISSITRLRPRPLRESRFVLDCHLGRLARYLRMLGFDCVFSGHCADQRLVEISVQQERILLTRDLDLLKRKALTHAYYVRAIRPLKQLAEVVHRLQLQNSFAPFSRCTVCNGTLTKVTREEVWSQIPPTSRRKFTEYCRCEGCGRVYWKGSHYKRMHRLIATVKGD</sequence>
<gene>
    <name evidence="4" type="ORF">GTQ55_06615</name>
    <name evidence="3" type="ORF">HNQ53_001069</name>
</gene>
<dbReference type="RefSeq" id="WP_161858021.1">
    <property type="nucleotide sequence ID" value="NZ_CP047491.1"/>
</dbReference>
<dbReference type="EMBL" id="CP047491">
    <property type="protein sequence ID" value="QHQ38693.1"/>
    <property type="molecule type" value="Genomic_DNA"/>
</dbReference>
<accession>A0A6P1TAK9</accession>
<evidence type="ECO:0000313" key="6">
    <source>
        <dbReference type="Proteomes" id="UP000563601"/>
    </source>
</evidence>
<dbReference type="Pfam" id="PF01927">
    <property type="entry name" value="Mut7-C"/>
    <property type="match status" value="1"/>
</dbReference>
<dbReference type="OrthoDB" id="9797655at2"/>
<evidence type="ECO:0000313" key="5">
    <source>
        <dbReference type="Proteomes" id="UP000464675"/>
    </source>
</evidence>
<dbReference type="EMBL" id="JACHHR010000001">
    <property type="protein sequence ID" value="MBB5210881.1"/>
    <property type="molecule type" value="Genomic_DNA"/>
</dbReference>
<organism evidence="3 6">
    <name type="scientific">Microbulbifer hydrolyticus</name>
    <dbReference type="NCBI Taxonomy" id="48074"/>
    <lineage>
        <taxon>Bacteria</taxon>
        <taxon>Pseudomonadati</taxon>
        <taxon>Pseudomonadota</taxon>
        <taxon>Gammaproteobacteria</taxon>
        <taxon>Cellvibrionales</taxon>
        <taxon>Microbulbiferaceae</taxon>
        <taxon>Microbulbifer</taxon>
    </lineage>
</organism>
<evidence type="ECO:0000259" key="1">
    <source>
        <dbReference type="Pfam" id="PF01927"/>
    </source>
</evidence>
<dbReference type="Proteomes" id="UP000563601">
    <property type="component" value="Unassembled WGS sequence"/>
</dbReference>
<reference evidence="4 5" key="1">
    <citation type="submission" date="2020-01" db="EMBL/GenBank/DDBJ databases">
        <title>The possibility of degradation of plastic by Microbulbifer hydrolyticus IRE-31.</title>
        <authorList>
            <person name="Liu L."/>
        </authorList>
    </citation>
    <scope>NUCLEOTIDE SEQUENCE [LARGE SCALE GENOMIC DNA]</scope>
    <source>
        <strain evidence="4 5">IRE-31</strain>
    </source>
</reference>